<protein>
    <submittedName>
        <fullName evidence="2">Uncharacterized protein</fullName>
    </submittedName>
</protein>
<organism evidence="2 3">
    <name type="scientific">Gynuella sunshinyii YC6258</name>
    <dbReference type="NCBI Taxonomy" id="1445510"/>
    <lineage>
        <taxon>Bacteria</taxon>
        <taxon>Pseudomonadati</taxon>
        <taxon>Pseudomonadota</taxon>
        <taxon>Gammaproteobacteria</taxon>
        <taxon>Oceanospirillales</taxon>
        <taxon>Saccharospirillaceae</taxon>
        <taxon>Gynuella</taxon>
    </lineage>
</organism>
<keyword evidence="1" id="KW-0812">Transmembrane</keyword>
<keyword evidence="3" id="KW-1185">Reference proteome</keyword>
<accession>A0A0C5VP08</accession>
<proteinExistence type="predicted"/>
<dbReference type="STRING" id="1445510.YC6258_03990"/>
<keyword evidence="1" id="KW-1133">Transmembrane helix</keyword>
<sequence length="116" mass="13244">MPTRQTFSQKLSQLKQQAFATDYPMWRKMTSTVFLSLACIVVVGTAWYLYLATDGLECQKGFFLLSLPWLIAELMVIAYMFYYSIPRVIRASLEVIIGCSNIWFGLFIFSLKACGA</sequence>
<keyword evidence="1" id="KW-0472">Membrane</keyword>
<dbReference type="EMBL" id="CP007142">
    <property type="protein sequence ID" value="AJQ96026.1"/>
    <property type="molecule type" value="Genomic_DNA"/>
</dbReference>
<dbReference type="RefSeq" id="WP_044618144.1">
    <property type="nucleotide sequence ID" value="NZ_CP007142.1"/>
</dbReference>
<reference evidence="2 3" key="1">
    <citation type="submission" date="2014-01" db="EMBL/GenBank/DDBJ databases">
        <title>Full genme sequencing of cellulolytic bacterium Gynuella sunshinyii YC6258T gen. nov., sp. nov.</title>
        <authorList>
            <person name="Khan H."/>
            <person name="Chung E.J."/>
            <person name="Chung Y.R."/>
        </authorList>
    </citation>
    <scope>NUCLEOTIDE SEQUENCE [LARGE SCALE GENOMIC DNA]</scope>
    <source>
        <strain evidence="2 3">YC6258</strain>
    </source>
</reference>
<feature type="transmembrane region" description="Helical" evidence="1">
    <location>
        <begin position="95"/>
        <end position="113"/>
    </location>
</feature>
<dbReference type="KEGG" id="gsn:YC6258_03990"/>
<name>A0A0C5VP08_9GAMM</name>
<dbReference type="Proteomes" id="UP000032266">
    <property type="component" value="Chromosome"/>
</dbReference>
<evidence type="ECO:0000313" key="3">
    <source>
        <dbReference type="Proteomes" id="UP000032266"/>
    </source>
</evidence>
<dbReference type="OrthoDB" id="6367556at2"/>
<feature type="transmembrane region" description="Helical" evidence="1">
    <location>
        <begin position="62"/>
        <end position="83"/>
    </location>
</feature>
<evidence type="ECO:0000313" key="2">
    <source>
        <dbReference type="EMBL" id="AJQ96026.1"/>
    </source>
</evidence>
<evidence type="ECO:0000256" key="1">
    <source>
        <dbReference type="SAM" id="Phobius"/>
    </source>
</evidence>
<gene>
    <name evidence="2" type="ORF">YC6258_03990</name>
</gene>
<feature type="transmembrane region" description="Helical" evidence="1">
    <location>
        <begin position="33"/>
        <end position="50"/>
    </location>
</feature>
<dbReference type="AlphaFoldDB" id="A0A0C5VP08"/>
<dbReference type="HOGENOM" id="CLU_2153395_0_0_6"/>